<evidence type="ECO:0000313" key="12">
    <source>
        <dbReference type="Proteomes" id="UP000091969"/>
    </source>
</evidence>
<feature type="transmembrane region" description="Helical" evidence="10">
    <location>
        <begin position="19"/>
        <end position="41"/>
    </location>
</feature>
<dbReference type="AlphaFoldDB" id="A0A1A6DU51"/>
<dbReference type="GO" id="GO:0071978">
    <property type="term" value="P:bacterial-type flagellum-dependent swarming motility"/>
    <property type="evidence" value="ECO:0007669"/>
    <property type="project" value="TreeGrafter"/>
</dbReference>
<keyword evidence="7 10" id="KW-0283">Flagellar rotation</keyword>
<keyword evidence="10" id="KW-0997">Cell inner membrane</keyword>
<accession>A0A1A6DU51</accession>
<dbReference type="GO" id="GO:0006935">
    <property type="term" value="P:chemotaxis"/>
    <property type="evidence" value="ECO:0007669"/>
    <property type="project" value="UniProtKB-KW"/>
</dbReference>
<keyword evidence="6 10" id="KW-0812">Transmembrane</keyword>
<dbReference type="STRING" id="1101373.A9O67_05300"/>
<protein>
    <recommendedName>
        <fullName evidence="10">Flagellar protein FliL</fullName>
    </recommendedName>
</protein>
<evidence type="ECO:0000256" key="2">
    <source>
        <dbReference type="ARBA" id="ARBA00004162"/>
    </source>
</evidence>
<evidence type="ECO:0000256" key="7">
    <source>
        <dbReference type="ARBA" id="ARBA00022779"/>
    </source>
</evidence>
<dbReference type="GO" id="GO:0005886">
    <property type="term" value="C:plasma membrane"/>
    <property type="evidence" value="ECO:0007669"/>
    <property type="project" value="UniProtKB-SubCell"/>
</dbReference>
<dbReference type="InterPro" id="IPR005503">
    <property type="entry name" value="FliL"/>
</dbReference>
<evidence type="ECO:0000256" key="8">
    <source>
        <dbReference type="ARBA" id="ARBA00022989"/>
    </source>
</evidence>
<dbReference type="PANTHER" id="PTHR35091:SF2">
    <property type="entry name" value="FLAGELLAR PROTEIN FLIL"/>
    <property type="match status" value="1"/>
</dbReference>
<comment type="similarity">
    <text evidence="3 10">Belongs to the FliL family.</text>
</comment>
<keyword evidence="9 10" id="KW-0472">Membrane</keyword>
<dbReference type="OrthoDB" id="5297029at2"/>
<dbReference type="PANTHER" id="PTHR35091">
    <property type="entry name" value="FLAGELLAR PROTEIN FLIL"/>
    <property type="match status" value="1"/>
</dbReference>
<organism evidence="11 12">
    <name type="scientific">Tepidimonas fonticaldi</name>
    <dbReference type="NCBI Taxonomy" id="1101373"/>
    <lineage>
        <taxon>Bacteria</taxon>
        <taxon>Pseudomonadati</taxon>
        <taxon>Pseudomonadota</taxon>
        <taxon>Betaproteobacteria</taxon>
        <taxon>Burkholderiales</taxon>
        <taxon>Tepidimonas</taxon>
    </lineage>
</organism>
<keyword evidence="8 10" id="KW-1133">Transmembrane helix</keyword>
<name>A0A1A6DU51_9BURK</name>
<gene>
    <name evidence="11" type="ORF">A9O67_05300</name>
</gene>
<proteinExistence type="inferred from homology"/>
<comment type="function">
    <text evidence="1 10">Controls the rotational direction of flagella during chemotaxis.</text>
</comment>
<evidence type="ECO:0000256" key="4">
    <source>
        <dbReference type="ARBA" id="ARBA00022475"/>
    </source>
</evidence>
<reference evidence="11 12" key="1">
    <citation type="submission" date="2016-06" db="EMBL/GenBank/DDBJ databases">
        <title>Genome sequence of Tepidimonas fonticaldi PL17.</title>
        <authorList>
            <person name="Pinnaka A.K."/>
        </authorList>
    </citation>
    <scope>NUCLEOTIDE SEQUENCE [LARGE SCALE GENOMIC DNA]</scope>
    <source>
        <strain evidence="11 12">PL17</strain>
    </source>
</reference>
<evidence type="ECO:0000256" key="5">
    <source>
        <dbReference type="ARBA" id="ARBA00022500"/>
    </source>
</evidence>
<dbReference type="GO" id="GO:0009425">
    <property type="term" value="C:bacterial-type flagellum basal body"/>
    <property type="evidence" value="ECO:0007669"/>
    <property type="project" value="InterPro"/>
</dbReference>
<keyword evidence="12" id="KW-1185">Reference proteome</keyword>
<dbReference type="EMBL" id="LZDH01000056">
    <property type="protein sequence ID" value="OBS30447.1"/>
    <property type="molecule type" value="Genomic_DNA"/>
</dbReference>
<comment type="subcellular location">
    <subcellularLocation>
        <location evidence="10">Cell inner membrane</location>
    </subcellularLocation>
    <subcellularLocation>
        <location evidence="2">Cell membrane</location>
        <topology evidence="2">Single-pass membrane protein</topology>
    </subcellularLocation>
</comment>
<comment type="caution">
    <text evidence="11">The sequence shown here is derived from an EMBL/GenBank/DDBJ whole genome shotgun (WGS) entry which is preliminary data.</text>
</comment>
<dbReference type="Pfam" id="PF03748">
    <property type="entry name" value="FliL"/>
    <property type="match status" value="1"/>
</dbReference>
<keyword evidence="5 10" id="KW-0145">Chemotaxis</keyword>
<dbReference type="Proteomes" id="UP000091969">
    <property type="component" value="Unassembled WGS sequence"/>
</dbReference>
<keyword evidence="4" id="KW-1003">Cell membrane</keyword>
<evidence type="ECO:0000256" key="9">
    <source>
        <dbReference type="ARBA" id="ARBA00023136"/>
    </source>
</evidence>
<evidence type="ECO:0000313" key="11">
    <source>
        <dbReference type="EMBL" id="OBS30447.1"/>
    </source>
</evidence>
<evidence type="ECO:0000256" key="3">
    <source>
        <dbReference type="ARBA" id="ARBA00008281"/>
    </source>
</evidence>
<evidence type="ECO:0000256" key="1">
    <source>
        <dbReference type="ARBA" id="ARBA00002254"/>
    </source>
</evidence>
<sequence>MAEPAAAAAGGEKPKSKKLLLIIIVLLVVLAGGGAAAFFLLKGGHDEEAGDEPAKEAKAKPKKKAPAGPPTFMPLEAVVVNLADQGSTRYAQVGITLQVEDAKVAEEVKKFMPAIRNGVLMQISRRTADQLLSAEGKEQLAQDILDLVRTTTGMEEYRGYSPVEAVLFSSLIVQ</sequence>
<evidence type="ECO:0000256" key="6">
    <source>
        <dbReference type="ARBA" id="ARBA00022692"/>
    </source>
</evidence>
<evidence type="ECO:0000256" key="10">
    <source>
        <dbReference type="RuleBase" id="RU364125"/>
    </source>
</evidence>
<dbReference type="RefSeq" id="WP_068608895.1">
    <property type="nucleotide sequence ID" value="NZ_LZDH01000056.1"/>
</dbReference>